<accession>A0A542E5I2</accession>
<gene>
    <name evidence="1" type="ORF">FB458_3730</name>
</gene>
<evidence type="ECO:0000313" key="2">
    <source>
        <dbReference type="Proteomes" id="UP000317893"/>
    </source>
</evidence>
<dbReference type="InterPro" id="IPR009737">
    <property type="entry name" value="Aim32/Apd1-like"/>
</dbReference>
<dbReference type="Pfam" id="PF06999">
    <property type="entry name" value="Suc_Fer-like"/>
    <property type="match status" value="1"/>
</dbReference>
<name>A0A542E5I2_9MICO</name>
<reference evidence="1 2" key="1">
    <citation type="submission" date="2019-06" db="EMBL/GenBank/DDBJ databases">
        <title>Sequencing the genomes of 1000 actinobacteria strains.</title>
        <authorList>
            <person name="Klenk H.-P."/>
        </authorList>
    </citation>
    <scope>NUCLEOTIDE SEQUENCE [LARGE SCALE GENOMIC DNA]</scope>
    <source>
        <strain evidence="1 2">DSM 18607</strain>
    </source>
</reference>
<organism evidence="1 2">
    <name type="scientific">Lapillicoccus jejuensis</name>
    <dbReference type="NCBI Taxonomy" id="402171"/>
    <lineage>
        <taxon>Bacteria</taxon>
        <taxon>Bacillati</taxon>
        <taxon>Actinomycetota</taxon>
        <taxon>Actinomycetes</taxon>
        <taxon>Micrococcales</taxon>
        <taxon>Intrasporangiaceae</taxon>
        <taxon>Lapillicoccus</taxon>
    </lineage>
</organism>
<dbReference type="Proteomes" id="UP000317893">
    <property type="component" value="Unassembled WGS sequence"/>
</dbReference>
<dbReference type="AlphaFoldDB" id="A0A542E5I2"/>
<dbReference type="CDD" id="cd03062">
    <property type="entry name" value="TRX_Fd_Sucrase"/>
    <property type="match status" value="1"/>
</dbReference>
<comment type="caution">
    <text evidence="1">The sequence shown here is derived from an EMBL/GenBank/DDBJ whole genome shotgun (WGS) entry which is preliminary data.</text>
</comment>
<evidence type="ECO:0000313" key="1">
    <source>
        <dbReference type="EMBL" id="TQJ10601.1"/>
    </source>
</evidence>
<dbReference type="RefSeq" id="WP_170185744.1">
    <property type="nucleotide sequence ID" value="NZ_BAAAPR010000012.1"/>
</dbReference>
<evidence type="ECO:0008006" key="3">
    <source>
        <dbReference type="Google" id="ProtNLM"/>
    </source>
</evidence>
<proteinExistence type="predicted"/>
<sequence>MTPPTARSAPDACSVVWDGAGDATAYGTAAPATFWVGLEQPGPWGRAALTQSRLPADVGVRLGTACTSRGGRLALLRAPGDHPAHGEGRPRQVYVAWTGAPGAPAFLLGARVARAEDLDALDVDALARGDEAAVRASLPGLAPAEPVLLVCTNGRRDVCCAVRGRPVALAGHAAHPGRVWECSHTGGHRFSPTGVLLPWGRTLARLSPDDVTTALLAADAGRLAPALLGPWHDRGASGLPPQAQVAESAVRAQLGDDDPASLGVVLTGDRLAEVTHRDGRRWRVALRVEEGAPRRNSCGEAAVGARTWAADLTPL</sequence>
<protein>
    <recommendedName>
        <fullName evidence="3">Sucrase/ferredoxin-like protein</fullName>
    </recommendedName>
</protein>
<keyword evidence="2" id="KW-1185">Reference proteome</keyword>
<dbReference type="EMBL" id="VFMN01000001">
    <property type="protein sequence ID" value="TQJ10601.1"/>
    <property type="molecule type" value="Genomic_DNA"/>
</dbReference>